<dbReference type="InterPro" id="IPR004242">
    <property type="entry name" value="Transposase_21"/>
</dbReference>
<feature type="domain" description="DUF4216" evidence="1">
    <location>
        <begin position="656"/>
        <end position="720"/>
    </location>
</feature>
<dbReference type="InterPro" id="IPR025452">
    <property type="entry name" value="DUF4218"/>
</dbReference>
<protein>
    <submittedName>
        <fullName evidence="3">Transposon protein, putative, CACTA, En/Spm sub-class</fullName>
    </submittedName>
</protein>
<dbReference type="AlphaFoldDB" id="Q2QVU8"/>
<reference evidence="3" key="2">
    <citation type="submission" date="2005-04" db="EMBL/GenBank/DDBJ databases">
        <authorList>
            <person name="Buell C.R."/>
            <person name="Wing R.A."/>
            <person name="McCombie W.A."/>
            <person name="Ouyang S."/>
        </authorList>
    </citation>
    <scope>NUCLEOTIDE SEQUENCE</scope>
</reference>
<reference evidence="3" key="1">
    <citation type="journal article" date="2005" name="BMC Biol.">
        <title>The sequence of rice chromosomes 11 and 12, rich in disease resistance genes and recent gene duplications.</title>
        <authorList>
            <consortium name="The rice chromosomes 11 and 12 sequencing consortia"/>
        </authorList>
    </citation>
    <scope>NUCLEOTIDE SEQUENCE [LARGE SCALE GENOMIC DNA]</scope>
</reference>
<dbReference type="PANTHER" id="PTHR10775">
    <property type="entry name" value="OS08G0208400 PROTEIN"/>
    <property type="match status" value="1"/>
</dbReference>
<evidence type="ECO:0000313" key="3">
    <source>
        <dbReference type="EMBL" id="ABA96172.1"/>
    </source>
</evidence>
<gene>
    <name evidence="3" type="ordered locus">LOC_Os12g11580</name>
</gene>
<reference evidence="3" key="3">
    <citation type="submission" date="2006-01" db="EMBL/GenBank/DDBJ databases">
        <authorList>
            <person name="Buell R."/>
        </authorList>
    </citation>
    <scope>NUCLEOTIDE SEQUENCE</scope>
</reference>
<dbReference type="Pfam" id="PF13960">
    <property type="entry name" value="DUF4218"/>
    <property type="match status" value="1"/>
</dbReference>
<proteinExistence type="predicted"/>
<dbReference type="Pfam" id="PF02992">
    <property type="entry name" value="Transposase_21"/>
    <property type="match status" value="2"/>
</dbReference>
<dbReference type="PANTHER" id="PTHR10775:SF169">
    <property type="entry name" value="TRANSPOSASE"/>
    <property type="match status" value="1"/>
</dbReference>
<organism evidence="3">
    <name type="scientific">Oryza sativa subsp. japonica</name>
    <name type="common">Rice</name>
    <dbReference type="NCBI Taxonomy" id="39947"/>
    <lineage>
        <taxon>Eukaryota</taxon>
        <taxon>Viridiplantae</taxon>
        <taxon>Streptophyta</taxon>
        <taxon>Embryophyta</taxon>
        <taxon>Tracheophyta</taxon>
        <taxon>Spermatophyta</taxon>
        <taxon>Magnoliopsida</taxon>
        <taxon>Liliopsida</taxon>
        <taxon>Poales</taxon>
        <taxon>Poaceae</taxon>
        <taxon>BOP clade</taxon>
        <taxon>Oryzoideae</taxon>
        <taxon>Oryzeae</taxon>
        <taxon>Oryzinae</taxon>
        <taxon>Oryza</taxon>
        <taxon>Oryza sativa</taxon>
    </lineage>
</organism>
<feature type="domain" description="DUF4218" evidence="2">
    <location>
        <begin position="531"/>
        <end position="606"/>
    </location>
</feature>
<name>Q2QVU8_ORYSJ</name>
<dbReference type="Pfam" id="PF13952">
    <property type="entry name" value="DUF4216"/>
    <property type="match status" value="1"/>
</dbReference>
<evidence type="ECO:0000259" key="1">
    <source>
        <dbReference type="Pfam" id="PF13952"/>
    </source>
</evidence>
<dbReference type="EMBL" id="DP000011">
    <property type="protein sequence ID" value="ABA96172.1"/>
    <property type="molecule type" value="Genomic_DNA"/>
</dbReference>
<accession>Q2QVU8</accession>
<sequence>MDMMQDAKEDCESEKGAHKLDKMLEDHRTSLYPGYEQGHKKLDTTLEFLQWKAKNGVSDKAFGDLLKLVKNILPEGNKLPETTYEAKKIVCPLGLEVQKIHACPNDCILYHGEEYENLEACPVCKALRYKIRRDDLGEVDRQLTKKRIPAKVMWYFPIIPRLRRLFRNKGNARMMCWHAEERQQDGMLRHPADGSQWRNIDRKFKDFGKDARNIRFGLSTDGMNPFGEMSNGHSTWPVTMCIYNLPPWLCMKRKYIMIPIIIQGPKQPGNDIDVFLRQLVKDLKLLWKKEESMYLKHCRKVVYIGHRRFLTANHSVRKKGKHFEHTADHRTKPKHRSGKTVFAMVKDLKVVFGKGPSSQPIESEDGHAAMWKKNSIFWELPYWEFLDVRHAIDVMHLTKNLCVNLLGFLGVYGKSKDTLEARNDLKHMEQRGDLHPVPQEKGSHYLSPASYTLSKAEKESMFQCLESIKVPSGYSTNIKRIISTKEKKFTNLKSHDCHVLITQLLPVIIRGILPDNVRTTITKLCSLMNAISQKVIDPDRLEALQNDVVQCLVSFVLIFSPSFFNIMTHLLCHLVKEIGIPGPVFLHNMFPFERYMGVLKKYVRNMLVQRQASPRGMEQRRAQDMKSTNQNSAVRIDAMGHDGTTGTYYGVIKEIWELDYGPLKVPLFRCQWVRLTGGGVTIDDSGMTTVDLNKVGYSDEPFVLANDVTQVFYVKDMSSKGKKGKGPDEPKRHVVLPGKRKIVGVEDKTDEDYDQFDGQPPFTVTVDPSILLSNEDTPYSCSDHKEGTIVRRKYVWTTVTANLLP</sequence>
<evidence type="ECO:0000259" key="2">
    <source>
        <dbReference type="Pfam" id="PF13960"/>
    </source>
</evidence>
<dbReference type="InterPro" id="IPR025312">
    <property type="entry name" value="DUF4216"/>
</dbReference>